<dbReference type="RefSeq" id="WP_052604533.1">
    <property type="nucleotide sequence ID" value="NZ_JXYS01000018.1"/>
</dbReference>
<dbReference type="PANTHER" id="PTHR30126">
    <property type="entry name" value="HTH-TYPE TRANSCRIPTIONAL REGULATOR"/>
    <property type="match status" value="1"/>
</dbReference>
<dbReference type="Pfam" id="PF03466">
    <property type="entry name" value="LysR_substrate"/>
    <property type="match status" value="1"/>
</dbReference>
<dbReference type="Pfam" id="PF00126">
    <property type="entry name" value="HTH_1"/>
    <property type="match status" value="1"/>
</dbReference>
<gene>
    <name evidence="6" type="primary">cmpR1</name>
    <name evidence="6" type="ORF">AXFE_07720</name>
</gene>
<dbReference type="GO" id="GO:0000976">
    <property type="term" value="F:transcription cis-regulatory region binding"/>
    <property type="evidence" value="ECO:0007669"/>
    <property type="project" value="TreeGrafter"/>
</dbReference>
<dbReference type="GO" id="GO:0003700">
    <property type="term" value="F:DNA-binding transcription factor activity"/>
    <property type="evidence" value="ECO:0007669"/>
    <property type="project" value="InterPro"/>
</dbReference>
<dbReference type="InterPro" id="IPR036388">
    <property type="entry name" value="WH-like_DNA-bd_sf"/>
</dbReference>
<reference evidence="6 7" key="1">
    <citation type="submission" date="2015-01" db="EMBL/GenBank/DDBJ databases">
        <title>Draft genome of the acidophilic iron oxidizer Acidithrix ferrooxidans strain Py-F3.</title>
        <authorList>
            <person name="Poehlein A."/>
            <person name="Eisen S."/>
            <person name="Schloemann M."/>
            <person name="Johnson B.D."/>
            <person name="Daniel R."/>
            <person name="Muehling M."/>
        </authorList>
    </citation>
    <scope>NUCLEOTIDE SEQUENCE [LARGE SCALE GENOMIC DNA]</scope>
    <source>
        <strain evidence="6 7">Py-F3</strain>
    </source>
</reference>
<name>A0A0D8HKJ9_9ACTN</name>
<dbReference type="InterPro" id="IPR005119">
    <property type="entry name" value="LysR_subst-bd"/>
</dbReference>
<keyword evidence="3" id="KW-0238">DNA-binding</keyword>
<dbReference type="STRING" id="1280514.AXFE_07720"/>
<dbReference type="PANTHER" id="PTHR30126:SF40">
    <property type="entry name" value="HTH-TYPE TRANSCRIPTIONAL REGULATOR GLTR"/>
    <property type="match status" value="1"/>
</dbReference>
<evidence type="ECO:0000313" key="7">
    <source>
        <dbReference type="Proteomes" id="UP000032360"/>
    </source>
</evidence>
<evidence type="ECO:0000256" key="4">
    <source>
        <dbReference type="ARBA" id="ARBA00023163"/>
    </source>
</evidence>
<evidence type="ECO:0000256" key="3">
    <source>
        <dbReference type="ARBA" id="ARBA00023125"/>
    </source>
</evidence>
<dbReference type="InterPro" id="IPR000847">
    <property type="entry name" value="LysR_HTH_N"/>
</dbReference>
<sequence length="303" mass="33116">MTFNQLRTLVAVVQNGSITGAADELYLSQSAVSSSIYALRDELGIELFSKSGRNIEPTPACLVLYKQAKVILGMAEKAKIEAIATSDTKKRILRMASVTTAGEALLPRWIRSYIDSQSDVEIRSHVENRSRVFELLESHSVDLVIAGRPPLGMAFKTLAVRPHKLMLVASANSEIAKIYEAGGDVTSLLARSTWLMREEKSGTRKSLEELLDLLAISPRMLTIGSNVALREAVALDIGVTLLSSDTVSTQLEMGILKEINVPPLPIVKQWHITSRDEDGVQAEIAANFANHLIEHKFVSALPS</sequence>
<dbReference type="Gene3D" id="1.10.10.10">
    <property type="entry name" value="Winged helix-like DNA-binding domain superfamily/Winged helix DNA-binding domain"/>
    <property type="match status" value="1"/>
</dbReference>
<evidence type="ECO:0000259" key="5">
    <source>
        <dbReference type="PROSITE" id="PS50931"/>
    </source>
</evidence>
<dbReference type="EMBL" id="JXYS01000018">
    <property type="protein sequence ID" value="KJF18384.1"/>
    <property type="molecule type" value="Genomic_DNA"/>
</dbReference>
<dbReference type="InterPro" id="IPR036390">
    <property type="entry name" value="WH_DNA-bd_sf"/>
</dbReference>
<keyword evidence="4" id="KW-0804">Transcription</keyword>
<comment type="caution">
    <text evidence="6">The sequence shown here is derived from an EMBL/GenBank/DDBJ whole genome shotgun (WGS) entry which is preliminary data.</text>
</comment>
<accession>A0A0D8HKJ9</accession>
<evidence type="ECO:0000256" key="1">
    <source>
        <dbReference type="ARBA" id="ARBA00009437"/>
    </source>
</evidence>
<dbReference type="Gene3D" id="3.40.190.290">
    <property type="match status" value="1"/>
</dbReference>
<organism evidence="6 7">
    <name type="scientific">Acidithrix ferrooxidans</name>
    <dbReference type="NCBI Taxonomy" id="1280514"/>
    <lineage>
        <taxon>Bacteria</taxon>
        <taxon>Bacillati</taxon>
        <taxon>Actinomycetota</taxon>
        <taxon>Acidimicrobiia</taxon>
        <taxon>Acidimicrobiales</taxon>
        <taxon>Acidimicrobiaceae</taxon>
        <taxon>Acidithrix</taxon>
    </lineage>
</organism>
<dbReference type="PRINTS" id="PR00039">
    <property type="entry name" value="HTHLYSR"/>
</dbReference>
<dbReference type="SUPFAM" id="SSF46785">
    <property type="entry name" value="Winged helix' DNA-binding domain"/>
    <property type="match status" value="1"/>
</dbReference>
<evidence type="ECO:0000256" key="2">
    <source>
        <dbReference type="ARBA" id="ARBA00023015"/>
    </source>
</evidence>
<proteinExistence type="inferred from homology"/>
<protein>
    <submittedName>
        <fullName evidence="6">HTH-type transcriptional activator CmpR</fullName>
    </submittedName>
</protein>
<dbReference type="PROSITE" id="PS50931">
    <property type="entry name" value="HTH_LYSR"/>
    <property type="match status" value="1"/>
</dbReference>
<dbReference type="OrthoDB" id="9789529at2"/>
<keyword evidence="7" id="KW-1185">Reference proteome</keyword>
<evidence type="ECO:0000313" key="6">
    <source>
        <dbReference type="EMBL" id="KJF18384.1"/>
    </source>
</evidence>
<dbReference type="SUPFAM" id="SSF53850">
    <property type="entry name" value="Periplasmic binding protein-like II"/>
    <property type="match status" value="1"/>
</dbReference>
<dbReference type="Proteomes" id="UP000032360">
    <property type="component" value="Unassembled WGS sequence"/>
</dbReference>
<keyword evidence="2" id="KW-0805">Transcription regulation</keyword>
<dbReference type="AlphaFoldDB" id="A0A0D8HKJ9"/>
<feature type="domain" description="HTH lysR-type" evidence="5">
    <location>
        <begin position="1"/>
        <end position="58"/>
    </location>
</feature>
<comment type="similarity">
    <text evidence="1">Belongs to the LysR transcriptional regulatory family.</text>
</comment>